<evidence type="ECO:0008006" key="3">
    <source>
        <dbReference type="Google" id="ProtNLM"/>
    </source>
</evidence>
<gene>
    <name evidence="1" type="ORF">SMD31_06185</name>
</gene>
<accession>A0ABU5DW16</accession>
<dbReference type="Proteomes" id="UP001271769">
    <property type="component" value="Unassembled WGS sequence"/>
</dbReference>
<sequence>MNQKTWLRLGFDAMTLAVEAQTVIALRLMKIALGDQAALAESQLMVREKMEALSALQTRALTGWMGLSPQLTPRATVAHVRRKVRANQKRLSR</sequence>
<proteinExistence type="predicted"/>
<name>A0ABU5DW16_9PROT</name>
<reference evidence="1 2" key="1">
    <citation type="journal article" date="2013" name="Antonie Van Leeuwenhoek">
        <title>Dongia rigui sp. nov., isolated from freshwater of a large wetland in Korea.</title>
        <authorList>
            <person name="Baik K.S."/>
            <person name="Hwang Y.M."/>
            <person name="Choi J.S."/>
            <person name="Kwon J."/>
            <person name="Seong C.N."/>
        </authorList>
    </citation>
    <scope>NUCLEOTIDE SEQUENCE [LARGE SCALE GENOMIC DNA]</scope>
    <source>
        <strain evidence="1 2">04SU4-P</strain>
    </source>
</reference>
<dbReference type="EMBL" id="JAXCLX010000001">
    <property type="protein sequence ID" value="MDY0871500.1"/>
    <property type="molecule type" value="Genomic_DNA"/>
</dbReference>
<protein>
    <recommendedName>
        <fullName evidence="3">Antifreeze protein</fullName>
    </recommendedName>
</protein>
<keyword evidence="2" id="KW-1185">Reference proteome</keyword>
<dbReference type="RefSeq" id="WP_320499932.1">
    <property type="nucleotide sequence ID" value="NZ_JAXCLX010000001.1"/>
</dbReference>
<comment type="caution">
    <text evidence="1">The sequence shown here is derived from an EMBL/GenBank/DDBJ whole genome shotgun (WGS) entry which is preliminary data.</text>
</comment>
<evidence type="ECO:0000313" key="1">
    <source>
        <dbReference type="EMBL" id="MDY0871500.1"/>
    </source>
</evidence>
<evidence type="ECO:0000313" key="2">
    <source>
        <dbReference type="Proteomes" id="UP001271769"/>
    </source>
</evidence>
<organism evidence="1 2">
    <name type="scientific">Dongia rigui</name>
    <dbReference type="NCBI Taxonomy" id="940149"/>
    <lineage>
        <taxon>Bacteria</taxon>
        <taxon>Pseudomonadati</taxon>
        <taxon>Pseudomonadota</taxon>
        <taxon>Alphaproteobacteria</taxon>
        <taxon>Rhodospirillales</taxon>
        <taxon>Dongiaceae</taxon>
        <taxon>Dongia</taxon>
    </lineage>
</organism>